<keyword evidence="7 8" id="KW-0349">Heme</keyword>
<name>A0A395HPK1_ASPHC</name>
<sequence length="519" mass="59206">MESILSEALSRTGLLYLAGLWLLSRLVRAMYNISPFHPLSHIPGPRLAALTFLYEAWFDLILGGRYTREIQRMHEVYGPVVRINPEELHFNDINFVDEIYATGKRKRNKQVHFLNFLAGPVAEAMVGAADHDHHRLRRSAANKFFSRAQISKLESGIKELAEQLCTKLIRLGTKDGKPLDVITAYSCFTSDVISGYCFGEPFGFVQQEGWEPNFRHALNALLGPIFVFRFFPPLRLVVDAMPFLAKWLREDVRDLLIESNEKMPDQIRKARREHEMGITPSRPAIFHTLVASNLPEHEKTDRRLGGESFAFMTAGTETTAWTLTVTTFHLLNKPELLSRLAQELDENNAINLSWVELEKLPYLRAVIAEGLRLSYGVTPRLARIAPDERLIYCGRFQGRDLTYAIPPGTPMGMSTVINHHNEDVFPDSHTFQPERWLQADEARRRRMDASFTPFSRGSRQCLGMNLAYCNLYVALTALTVRVLPRMKLYDTSVEDVTYDHDLFVPMPRRGSNGVKVVIS</sequence>
<dbReference type="GO" id="GO:0016705">
    <property type="term" value="F:oxidoreductase activity, acting on paired donors, with incorporation or reduction of molecular oxygen"/>
    <property type="evidence" value="ECO:0007669"/>
    <property type="project" value="InterPro"/>
</dbReference>
<evidence type="ECO:0000313" key="10">
    <source>
        <dbReference type="Proteomes" id="UP000248961"/>
    </source>
</evidence>
<evidence type="ECO:0000256" key="1">
    <source>
        <dbReference type="ARBA" id="ARBA00001971"/>
    </source>
</evidence>
<dbReference type="GeneID" id="37201549"/>
<evidence type="ECO:0000256" key="5">
    <source>
        <dbReference type="ARBA" id="ARBA00023004"/>
    </source>
</evidence>
<keyword evidence="5 7" id="KW-0408">Iron</keyword>
<accession>A0A395HPK1</accession>
<reference evidence="9 10" key="1">
    <citation type="submission" date="2018-02" db="EMBL/GenBank/DDBJ databases">
        <title>The genomes of Aspergillus section Nigri reveals drivers in fungal speciation.</title>
        <authorList>
            <consortium name="DOE Joint Genome Institute"/>
            <person name="Vesth T.C."/>
            <person name="Nybo J."/>
            <person name="Theobald S."/>
            <person name="Brandl J."/>
            <person name="Frisvad J.C."/>
            <person name="Nielsen K.F."/>
            <person name="Lyhne E.K."/>
            <person name="Kogle M.E."/>
            <person name="Kuo A."/>
            <person name="Riley R."/>
            <person name="Clum A."/>
            <person name="Nolan M."/>
            <person name="Lipzen A."/>
            <person name="Salamov A."/>
            <person name="Henrissat B."/>
            <person name="Wiebenga A."/>
            <person name="De vries R.P."/>
            <person name="Grigoriev I.V."/>
            <person name="Mortensen U.H."/>
            <person name="Andersen M.R."/>
            <person name="Baker S.E."/>
        </authorList>
    </citation>
    <scope>NUCLEOTIDE SEQUENCE [LARGE SCALE GENOMIC DNA]</scope>
    <source>
        <strain evidence="9 10">CBS 101889</strain>
    </source>
</reference>
<dbReference type="EMBL" id="KZ824310">
    <property type="protein sequence ID" value="RAL08788.1"/>
    <property type="molecule type" value="Genomic_DNA"/>
</dbReference>
<dbReference type="AlphaFoldDB" id="A0A395HPK1"/>
<dbReference type="InterPro" id="IPR036396">
    <property type="entry name" value="Cyt_P450_sf"/>
</dbReference>
<dbReference type="GO" id="GO:0020037">
    <property type="term" value="F:heme binding"/>
    <property type="evidence" value="ECO:0007669"/>
    <property type="project" value="InterPro"/>
</dbReference>
<protein>
    <submittedName>
        <fullName evidence="9">Putative cytochrome P450</fullName>
    </submittedName>
</protein>
<evidence type="ECO:0000256" key="4">
    <source>
        <dbReference type="ARBA" id="ARBA00023002"/>
    </source>
</evidence>
<proteinExistence type="inferred from homology"/>
<dbReference type="OrthoDB" id="3945418at2759"/>
<dbReference type="GO" id="GO:0005506">
    <property type="term" value="F:iron ion binding"/>
    <property type="evidence" value="ECO:0007669"/>
    <property type="project" value="InterPro"/>
</dbReference>
<dbReference type="STRING" id="1450537.A0A395HPK1"/>
<dbReference type="Gene3D" id="1.10.630.10">
    <property type="entry name" value="Cytochrome P450"/>
    <property type="match status" value="1"/>
</dbReference>
<keyword evidence="10" id="KW-1185">Reference proteome</keyword>
<dbReference type="GO" id="GO:0004497">
    <property type="term" value="F:monooxygenase activity"/>
    <property type="evidence" value="ECO:0007669"/>
    <property type="project" value="UniProtKB-KW"/>
</dbReference>
<dbReference type="VEuPathDB" id="FungiDB:BO97DRAFT_428098"/>
<dbReference type="CDD" id="cd11062">
    <property type="entry name" value="CYP58-like"/>
    <property type="match status" value="1"/>
</dbReference>
<dbReference type="InterPro" id="IPR001128">
    <property type="entry name" value="Cyt_P450"/>
</dbReference>
<dbReference type="PANTHER" id="PTHR24305">
    <property type="entry name" value="CYTOCHROME P450"/>
    <property type="match status" value="1"/>
</dbReference>
<keyword evidence="6 8" id="KW-0503">Monooxygenase</keyword>
<dbReference type="InterPro" id="IPR002401">
    <property type="entry name" value="Cyt_P450_E_grp-I"/>
</dbReference>
<evidence type="ECO:0000256" key="7">
    <source>
        <dbReference type="PIRSR" id="PIRSR602401-1"/>
    </source>
</evidence>
<keyword evidence="3 7" id="KW-0479">Metal-binding</keyword>
<dbReference type="Proteomes" id="UP000248961">
    <property type="component" value="Unassembled WGS sequence"/>
</dbReference>
<evidence type="ECO:0000256" key="2">
    <source>
        <dbReference type="ARBA" id="ARBA00010617"/>
    </source>
</evidence>
<dbReference type="InterPro" id="IPR017972">
    <property type="entry name" value="Cyt_P450_CS"/>
</dbReference>
<feature type="binding site" description="axial binding residue" evidence="7">
    <location>
        <position position="461"/>
    </location>
    <ligand>
        <name>heme</name>
        <dbReference type="ChEBI" id="CHEBI:30413"/>
    </ligand>
    <ligandPart>
        <name>Fe</name>
        <dbReference type="ChEBI" id="CHEBI:18248"/>
    </ligandPart>
</feature>
<comment type="cofactor">
    <cofactor evidence="1 7">
        <name>heme</name>
        <dbReference type="ChEBI" id="CHEBI:30413"/>
    </cofactor>
</comment>
<dbReference type="PANTHER" id="PTHR24305:SF147">
    <property type="entry name" value="P450, PUTATIVE (EUROFUNG)-RELATED"/>
    <property type="match status" value="1"/>
</dbReference>
<dbReference type="PRINTS" id="PR00385">
    <property type="entry name" value="P450"/>
</dbReference>
<evidence type="ECO:0000256" key="3">
    <source>
        <dbReference type="ARBA" id="ARBA00022723"/>
    </source>
</evidence>
<organism evidence="9 10">
    <name type="scientific">Aspergillus homomorphus (strain CBS 101889)</name>
    <dbReference type="NCBI Taxonomy" id="1450537"/>
    <lineage>
        <taxon>Eukaryota</taxon>
        <taxon>Fungi</taxon>
        <taxon>Dikarya</taxon>
        <taxon>Ascomycota</taxon>
        <taxon>Pezizomycotina</taxon>
        <taxon>Eurotiomycetes</taxon>
        <taxon>Eurotiomycetidae</taxon>
        <taxon>Eurotiales</taxon>
        <taxon>Aspergillaceae</taxon>
        <taxon>Aspergillus</taxon>
        <taxon>Aspergillus subgen. Circumdati</taxon>
    </lineage>
</organism>
<comment type="similarity">
    <text evidence="2 8">Belongs to the cytochrome P450 family.</text>
</comment>
<evidence type="ECO:0000256" key="8">
    <source>
        <dbReference type="RuleBase" id="RU000461"/>
    </source>
</evidence>
<gene>
    <name evidence="9" type="ORF">BO97DRAFT_428098</name>
</gene>
<keyword evidence="4 8" id="KW-0560">Oxidoreductase</keyword>
<dbReference type="RefSeq" id="XP_025547942.1">
    <property type="nucleotide sequence ID" value="XM_025697260.1"/>
</dbReference>
<dbReference type="Pfam" id="PF00067">
    <property type="entry name" value="p450"/>
    <property type="match status" value="1"/>
</dbReference>
<evidence type="ECO:0000313" key="9">
    <source>
        <dbReference type="EMBL" id="RAL08788.1"/>
    </source>
</evidence>
<dbReference type="SUPFAM" id="SSF48264">
    <property type="entry name" value="Cytochrome P450"/>
    <property type="match status" value="1"/>
</dbReference>
<evidence type="ECO:0000256" key="6">
    <source>
        <dbReference type="ARBA" id="ARBA00023033"/>
    </source>
</evidence>
<dbReference type="PRINTS" id="PR00463">
    <property type="entry name" value="EP450I"/>
</dbReference>
<dbReference type="InterPro" id="IPR050121">
    <property type="entry name" value="Cytochrome_P450_monoxygenase"/>
</dbReference>
<dbReference type="PROSITE" id="PS00086">
    <property type="entry name" value="CYTOCHROME_P450"/>
    <property type="match status" value="1"/>
</dbReference>